<proteinExistence type="predicted"/>
<evidence type="ECO:0000259" key="1">
    <source>
        <dbReference type="Pfam" id="PF16087"/>
    </source>
</evidence>
<dbReference type="InterPro" id="IPR032135">
    <property type="entry name" value="DUF4817"/>
</dbReference>
<name>V5GNI7_ANOGL</name>
<dbReference type="Pfam" id="PF16087">
    <property type="entry name" value="DUF4817"/>
    <property type="match status" value="1"/>
</dbReference>
<feature type="non-terminal residue" evidence="2">
    <location>
        <position position="190"/>
    </location>
</feature>
<evidence type="ECO:0000313" key="2">
    <source>
        <dbReference type="EMBL" id="JAB63157.1"/>
    </source>
</evidence>
<dbReference type="PANTHER" id="PTHR47326">
    <property type="entry name" value="TRANSPOSABLE ELEMENT TC3 TRANSPOSASE-LIKE PROTEIN"/>
    <property type="match status" value="1"/>
</dbReference>
<accession>V5GNI7</accession>
<dbReference type="PANTHER" id="PTHR47326:SF1">
    <property type="entry name" value="HTH PSQ-TYPE DOMAIN-CONTAINING PROTEIN"/>
    <property type="match status" value="1"/>
</dbReference>
<dbReference type="EMBL" id="GALX01005309">
    <property type="protein sequence ID" value="JAB63157.1"/>
    <property type="molecule type" value="Transcribed_RNA"/>
</dbReference>
<reference evidence="2" key="1">
    <citation type="submission" date="2013-07" db="EMBL/GenBank/DDBJ databases">
        <title>Midgut Transcriptome Profiling of Anoplphora glabripennis, a Lignocellulose Degrading, Wood-Boring Cerambycid.</title>
        <authorList>
            <person name="Scully E.D."/>
            <person name="Hoover K."/>
            <person name="Carlson J.E."/>
            <person name="Tien M."/>
            <person name="Geib S.M."/>
        </authorList>
    </citation>
    <scope>NUCLEOTIDE SEQUENCE</scope>
</reference>
<protein>
    <recommendedName>
        <fullName evidence="1">DUF4817 domain-containing protein</fullName>
    </recommendedName>
</protein>
<organism evidence="2">
    <name type="scientific">Anoplophora glabripennis</name>
    <name type="common">Asian longhorn beetle</name>
    <name type="synonym">Anoplophora nobilis</name>
    <dbReference type="NCBI Taxonomy" id="217634"/>
    <lineage>
        <taxon>Eukaryota</taxon>
        <taxon>Metazoa</taxon>
        <taxon>Ecdysozoa</taxon>
        <taxon>Arthropoda</taxon>
        <taxon>Hexapoda</taxon>
        <taxon>Insecta</taxon>
        <taxon>Pterygota</taxon>
        <taxon>Neoptera</taxon>
        <taxon>Endopterygota</taxon>
        <taxon>Coleoptera</taxon>
        <taxon>Polyphaga</taxon>
        <taxon>Cucujiformia</taxon>
        <taxon>Chrysomeloidea</taxon>
        <taxon>Cerambycidae</taxon>
        <taxon>Lamiinae</taxon>
        <taxon>Lamiini</taxon>
        <taxon>Anoplophora</taxon>
    </lineage>
</organism>
<sequence>MENFINAELSDTHFVYGRSNGNGRQARRLYAELYPGRRVPHHTIFARLHQRLRENGSFKKQTVDSGRPREVRTVQLEEVVLELIAESPETSTRKIANILNVSNFTVFKILKEQQLYPFHIERVQALLPRDFFPRLFFCQWINHQIAQIPNFLNAVLFTDEATFGRQCIRNFHNNHLWAEESVFRKCMVWG</sequence>
<dbReference type="AlphaFoldDB" id="V5GNI7"/>
<feature type="domain" description="DUF4817" evidence="1">
    <location>
        <begin position="15"/>
        <end position="57"/>
    </location>
</feature>